<protein>
    <submittedName>
        <fullName evidence="4">FecR domain-containing protein</fullName>
    </submittedName>
</protein>
<feature type="domain" description="Protein FecR C-terminal" evidence="3">
    <location>
        <begin position="278"/>
        <end position="346"/>
    </location>
</feature>
<dbReference type="Pfam" id="PF04773">
    <property type="entry name" value="FecR"/>
    <property type="match status" value="1"/>
</dbReference>
<feature type="domain" description="FecR protein" evidence="1">
    <location>
        <begin position="115"/>
        <end position="208"/>
    </location>
</feature>
<dbReference type="Gene3D" id="3.55.50.30">
    <property type="match status" value="1"/>
</dbReference>
<feature type="domain" description="FecR N-terminal" evidence="2">
    <location>
        <begin position="14"/>
        <end position="55"/>
    </location>
</feature>
<name>A0ABR9DBS3_9GAMM</name>
<reference evidence="4 5" key="1">
    <citation type="submission" date="2020-09" db="EMBL/GenBank/DDBJ databases">
        <title>Methylomonas albis sp. nov. and Methylomonas fluvii sp. nov.: Two cold-adapted methanotrophs from the River Elbe and an amended description of Methylovulum psychrotolerans strain Eb1.</title>
        <authorList>
            <person name="Bussmann I.K."/>
            <person name="Klings K.-W."/>
            <person name="Warnstedt J."/>
            <person name="Hoppert M."/>
            <person name="Saborowski A."/>
            <person name="Horn F."/>
            <person name="Liebner S."/>
        </authorList>
    </citation>
    <scope>NUCLEOTIDE SEQUENCE [LARGE SCALE GENOMIC DNA]</scope>
    <source>
        <strain evidence="4 5">EbB</strain>
    </source>
</reference>
<keyword evidence="5" id="KW-1185">Reference proteome</keyword>
<dbReference type="EMBL" id="JACXST010000001">
    <property type="protein sequence ID" value="MBD9360554.1"/>
    <property type="molecule type" value="Genomic_DNA"/>
</dbReference>
<dbReference type="PANTHER" id="PTHR30273">
    <property type="entry name" value="PERIPLASMIC SIGNAL SENSOR AND SIGMA FACTOR ACTIVATOR FECR-RELATED"/>
    <property type="match status" value="1"/>
</dbReference>
<dbReference type="RefSeq" id="WP_192393287.1">
    <property type="nucleotide sequence ID" value="NZ_CAJHIU010000001.1"/>
</dbReference>
<dbReference type="Pfam" id="PF16344">
    <property type="entry name" value="FecR_C"/>
    <property type="match status" value="1"/>
</dbReference>
<proteinExistence type="predicted"/>
<dbReference type="InterPro" id="IPR032623">
    <property type="entry name" value="FecR_N"/>
</dbReference>
<dbReference type="Gene3D" id="2.60.120.1440">
    <property type="match status" value="1"/>
</dbReference>
<evidence type="ECO:0000313" key="4">
    <source>
        <dbReference type="EMBL" id="MBD9360554.1"/>
    </source>
</evidence>
<dbReference type="InterPro" id="IPR006860">
    <property type="entry name" value="FecR"/>
</dbReference>
<evidence type="ECO:0000259" key="3">
    <source>
        <dbReference type="Pfam" id="PF16344"/>
    </source>
</evidence>
<dbReference type="PIRSF" id="PIRSF018266">
    <property type="entry name" value="FecR"/>
    <property type="match status" value="1"/>
</dbReference>
<dbReference type="Proteomes" id="UP000641152">
    <property type="component" value="Unassembled WGS sequence"/>
</dbReference>
<dbReference type="Pfam" id="PF16220">
    <property type="entry name" value="DUF4880"/>
    <property type="match status" value="1"/>
</dbReference>
<comment type="caution">
    <text evidence="4">The sequence shown here is derived from an EMBL/GenBank/DDBJ whole genome shotgun (WGS) entry which is preliminary data.</text>
</comment>
<gene>
    <name evidence="4" type="ORF">EBB_08390</name>
</gene>
<dbReference type="InterPro" id="IPR012373">
    <property type="entry name" value="Ferrdict_sens_TM"/>
</dbReference>
<dbReference type="InterPro" id="IPR032508">
    <property type="entry name" value="FecR_C"/>
</dbReference>
<sequence length="352" mass="39451">MKSKSYKLTGTPQEQAGFWVFTQHSDEWTTAAEQQLQDWLAQHDSNRLEYERALKLWQQLDQLKPASFPARQAAQQIRAKRMQRKQLVRKIKDTGLMGLLVLTTTFGLNEYRLTDRYATAVGERKSIDLVDGSQITLNTDTQLSVKMTGNRRVLSLAKGEVYVAVAHEVDRPFDVIAGNGRIHDIGTRFNVYSANNTTQVTVAEGQVQIIPDSKITGARWLDHVISRSAFWLHLNSTPSNDESPTLVVGQQISYNDQGQVNAPIATNAANVIAWQSGRLVFEMAPLEAVLSQVQRYHKVSFQYSGEAIKQIRVSASFEIDNLPKILNTLQAALPIKTQQLQDGKIMISTNQG</sequence>
<accession>A0ABR9DBS3</accession>
<dbReference type="PANTHER" id="PTHR30273:SF2">
    <property type="entry name" value="PROTEIN FECR"/>
    <property type="match status" value="1"/>
</dbReference>
<evidence type="ECO:0000313" key="5">
    <source>
        <dbReference type="Proteomes" id="UP000641152"/>
    </source>
</evidence>
<evidence type="ECO:0000259" key="1">
    <source>
        <dbReference type="Pfam" id="PF04773"/>
    </source>
</evidence>
<evidence type="ECO:0000259" key="2">
    <source>
        <dbReference type="Pfam" id="PF16220"/>
    </source>
</evidence>
<organism evidence="4 5">
    <name type="scientific">Methylomonas fluvii</name>
    <dbReference type="NCBI Taxonomy" id="1854564"/>
    <lineage>
        <taxon>Bacteria</taxon>
        <taxon>Pseudomonadati</taxon>
        <taxon>Pseudomonadota</taxon>
        <taxon>Gammaproteobacteria</taxon>
        <taxon>Methylococcales</taxon>
        <taxon>Methylococcaceae</taxon>
        <taxon>Methylomonas</taxon>
    </lineage>
</organism>